<dbReference type="InterPro" id="IPR029069">
    <property type="entry name" value="HotDog_dom_sf"/>
</dbReference>
<organism evidence="1 2">
    <name type="scientific">Arcicella aurantiaca</name>
    <dbReference type="NCBI Taxonomy" id="591202"/>
    <lineage>
        <taxon>Bacteria</taxon>
        <taxon>Pseudomonadati</taxon>
        <taxon>Bacteroidota</taxon>
        <taxon>Cytophagia</taxon>
        <taxon>Cytophagales</taxon>
        <taxon>Flectobacillaceae</taxon>
        <taxon>Arcicella</taxon>
    </lineage>
</organism>
<proteinExistence type="predicted"/>
<comment type="caution">
    <text evidence="1">The sequence shown here is derived from an EMBL/GenBank/DDBJ whole genome shotgun (WGS) entry which is preliminary data.</text>
</comment>
<evidence type="ECO:0000313" key="1">
    <source>
        <dbReference type="EMBL" id="PWK23855.1"/>
    </source>
</evidence>
<dbReference type="OrthoDB" id="826697at2"/>
<dbReference type="Pfam" id="PF22817">
    <property type="entry name" value="ApeP-like"/>
    <property type="match status" value="1"/>
</dbReference>
<accession>A0A316E176</accession>
<dbReference type="RefSeq" id="WP_109743772.1">
    <property type="nucleotide sequence ID" value="NZ_QGGO01000016.1"/>
</dbReference>
<dbReference type="Proteomes" id="UP000245489">
    <property type="component" value="Unassembled WGS sequence"/>
</dbReference>
<protein>
    <submittedName>
        <fullName evidence="1">3-hydroxymyristoyl/3-hydroxydecanoyl-(Acyl carrier protein) dehydratase</fullName>
    </submittedName>
</protein>
<sequence length="150" mass="16694">MNILEIDLLVNVDNVANFLPQQAPFIMVDSLLETTENTAISQFLVKSDNVLVNDGILQESGLIENIAQTIALKAGYESVLRNEKPQVGFIVQIKDLSILDFPKIGDVITTKIEILMNLQQMLVIKGESFCDEKVLAICEMRVFLDNPTKA</sequence>
<name>A0A316E176_9BACT</name>
<dbReference type="EMBL" id="QGGO01000016">
    <property type="protein sequence ID" value="PWK23855.1"/>
    <property type="molecule type" value="Genomic_DNA"/>
</dbReference>
<evidence type="ECO:0000313" key="2">
    <source>
        <dbReference type="Proteomes" id="UP000245489"/>
    </source>
</evidence>
<dbReference type="AlphaFoldDB" id="A0A316E176"/>
<keyword evidence="2" id="KW-1185">Reference proteome</keyword>
<dbReference type="SUPFAM" id="SSF54637">
    <property type="entry name" value="Thioesterase/thiol ester dehydrase-isomerase"/>
    <property type="match status" value="1"/>
</dbReference>
<dbReference type="Gene3D" id="3.10.129.10">
    <property type="entry name" value="Hotdog Thioesterase"/>
    <property type="match status" value="1"/>
</dbReference>
<gene>
    <name evidence="1" type="ORF">LV89_03062</name>
</gene>
<dbReference type="InterPro" id="IPR016776">
    <property type="entry name" value="ApeP-like_dehydratase"/>
</dbReference>
<reference evidence="1 2" key="1">
    <citation type="submission" date="2018-05" db="EMBL/GenBank/DDBJ databases">
        <title>Genomic Encyclopedia of Archaeal and Bacterial Type Strains, Phase II (KMG-II): from individual species to whole genera.</title>
        <authorList>
            <person name="Goeker M."/>
        </authorList>
    </citation>
    <scope>NUCLEOTIDE SEQUENCE [LARGE SCALE GENOMIC DNA]</scope>
    <source>
        <strain evidence="1 2">DSM 22214</strain>
    </source>
</reference>